<protein>
    <recommendedName>
        <fullName evidence="1">F-box domain-containing protein</fullName>
    </recommendedName>
</protein>
<dbReference type="Gramene" id="A05p04320.2_BraZ1">
    <property type="protein sequence ID" value="A05p04320.2_BraZ1.CDS.1"/>
    <property type="gene ID" value="A05g04320.2_BraZ1"/>
</dbReference>
<dbReference type="InterPro" id="IPR044595">
    <property type="entry name" value="KMD1-4"/>
</dbReference>
<accession>A0A3P5Z247</accession>
<dbReference type="InterPro" id="IPR036047">
    <property type="entry name" value="F-box-like_dom_sf"/>
</dbReference>
<evidence type="ECO:0000313" key="3">
    <source>
        <dbReference type="EMBL" id="VDC69695.1"/>
    </source>
</evidence>
<dbReference type="SUPFAM" id="SSF117281">
    <property type="entry name" value="Kelch motif"/>
    <property type="match status" value="1"/>
</dbReference>
<proteinExistence type="predicted"/>
<dbReference type="InterPro" id="IPR006652">
    <property type="entry name" value="Kelch_1"/>
</dbReference>
<dbReference type="EMBL" id="LR031570">
    <property type="protein sequence ID" value="VDC69695.1"/>
    <property type="molecule type" value="Genomic_DNA"/>
</dbReference>
<dbReference type="GO" id="GO:0080037">
    <property type="term" value="P:negative regulation of cytokinin-activated signaling pathway"/>
    <property type="evidence" value="ECO:0007669"/>
    <property type="project" value="InterPro"/>
</dbReference>
<dbReference type="SMART" id="SM00612">
    <property type="entry name" value="Kelch"/>
    <property type="match status" value="2"/>
</dbReference>
<dbReference type="GO" id="GO:2000762">
    <property type="term" value="P:regulation of phenylpropanoid metabolic process"/>
    <property type="evidence" value="ECO:0007669"/>
    <property type="project" value="InterPro"/>
</dbReference>
<sequence>MSKKRAGDVSKGIHKCHGLIPGLPSELAIECLVRVPYQFQSDMKSVSRSWRSLLSDSSFTKERQRCGKAELLLCLVQPLTPPNPASKAVGETLLGEKEVEDESPRVSGTPRFGLSVYNATMSTWNRVAFPGQQIPLFCECVAVQASGKILLIGGWDPETLQPVKDVYVLELAGEGSGRRWRKGASMNEARSFFACATVGSTKVYVAGGHDDQKNALRSAEVYDVEKDEWLMLPPMTEGRDECQGLAMGLQKAHLNFDKDGPLSAHLCNGYTVGKELRFCVLSGYGTESQGRFRSDGEVYDPVTNSWSRIENVWPFFDTSPRGRIIDGDIRGSSSKLWCFSDCKREWETEDESRKWRLDLESIELPVTGSSVYGGSLGGEAVVMSGGGSESGGRGTMMMRKTEEKWSRVHDHEIPFGFSSLPFSHASIYV</sequence>
<dbReference type="PANTHER" id="PTHR46407:SF19">
    <property type="entry name" value="F-BOX DOMAIN-CONTAINING PROTEIN"/>
    <property type="match status" value="1"/>
</dbReference>
<dbReference type="Gene3D" id="2.120.10.80">
    <property type="entry name" value="Kelch-type beta propeller"/>
    <property type="match status" value="1"/>
</dbReference>
<dbReference type="PANTHER" id="PTHR46407">
    <property type="entry name" value="OS02G0208700 PROTEIN"/>
    <property type="match status" value="1"/>
</dbReference>
<dbReference type="InterPro" id="IPR015915">
    <property type="entry name" value="Kelch-typ_b-propeller"/>
</dbReference>
<dbReference type="AlphaFoldDB" id="A0A3P5Z247"/>
<dbReference type="Pfam" id="PF00646">
    <property type="entry name" value="F-box"/>
    <property type="match status" value="1"/>
</dbReference>
<name>A0A3P5Z247_BRACM</name>
<gene>
    <name evidence="3" type="ORF">BRAA05T19409Z</name>
    <name evidence="2" type="ORF">BRAPAZ1V2_A05P04320.2</name>
</gene>
<dbReference type="SMART" id="SM00256">
    <property type="entry name" value="FBOX"/>
    <property type="match status" value="1"/>
</dbReference>
<evidence type="ECO:0000313" key="2">
    <source>
        <dbReference type="EMBL" id="CAG7873911.1"/>
    </source>
</evidence>
<dbReference type="SUPFAM" id="SSF81383">
    <property type="entry name" value="F-box domain"/>
    <property type="match status" value="1"/>
</dbReference>
<dbReference type="Proteomes" id="UP000694005">
    <property type="component" value="Chromosome A05"/>
</dbReference>
<dbReference type="Pfam" id="PF01344">
    <property type="entry name" value="Kelch_1"/>
    <property type="match status" value="1"/>
</dbReference>
<organism evidence="3">
    <name type="scientific">Brassica campestris</name>
    <name type="common">Field mustard</name>
    <dbReference type="NCBI Taxonomy" id="3711"/>
    <lineage>
        <taxon>Eukaryota</taxon>
        <taxon>Viridiplantae</taxon>
        <taxon>Streptophyta</taxon>
        <taxon>Embryophyta</taxon>
        <taxon>Tracheophyta</taxon>
        <taxon>Spermatophyta</taxon>
        <taxon>Magnoliopsida</taxon>
        <taxon>eudicotyledons</taxon>
        <taxon>Gunneridae</taxon>
        <taxon>Pentapetalae</taxon>
        <taxon>rosids</taxon>
        <taxon>malvids</taxon>
        <taxon>Brassicales</taxon>
        <taxon>Brassicaceae</taxon>
        <taxon>Brassiceae</taxon>
        <taxon>Brassica</taxon>
    </lineage>
</organism>
<dbReference type="InterPro" id="IPR001810">
    <property type="entry name" value="F-box_dom"/>
</dbReference>
<reference evidence="3" key="1">
    <citation type="submission" date="2018-11" db="EMBL/GenBank/DDBJ databases">
        <authorList>
            <consortium name="Genoscope - CEA"/>
            <person name="William W."/>
        </authorList>
    </citation>
    <scope>NUCLEOTIDE SEQUENCE</scope>
</reference>
<dbReference type="EMBL" id="LS974621">
    <property type="protein sequence ID" value="CAG7873911.1"/>
    <property type="molecule type" value="Genomic_DNA"/>
</dbReference>
<evidence type="ECO:0000259" key="1">
    <source>
        <dbReference type="SMART" id="SM00256"/>
    </source>
</evidence>
<dbReference type="CDD" id="cd22152">
    <property type="entry name" value="F-box_AtAFR-like"/>
    <property type="match status" value="1"/>
</dbReference>
<feature type="domain" description="F-box" evidence="1">
    <location>
        <begin position="23"/>
        <end position="63"/>
    </location>
</feature>